<name>A0A1F4ZD17_9BACT</name>
<organism evidence="1 2">
    <name type="scientific">Candidatus Amesbacteria bacterium RIFCSPLOWO2_01_FULL_48_25</name>
    <dbReference type="NCBI Taxonomy" id="1797259"/>
    <lineage>
        <taxon>Bacteria</taxon>
        <taxon>Candidatus Amesiibacteriota</taxon>
    </lineage>
</organism>
<reference evidence="1 2" key="1">
    <citation type="journal article" date="2016" name="Nat. Commun.">
        <title>Thousands of microbial genomes shed light on interconnected biogeochemical processes in an aquifer system.</title>
        <authorList>
            <person name="Anantharaman K."/>
            <person name="Brown C.T."/>
            <person name="Hug L.A."/>
            <person name="Sharon I."/>
            <person name="Castelle C.J."/>
            <person name="Probst A.J."/>
            <person name="Thomas B.C."/>
            <person name="Singh A."/>
            <person name="Wilkins M.J."/>
            <person name="Karaoz U."/>
            <person name="Brodie E.L."/>
            <person name="Williams K.H."/>
            <person name="Hubbard S.S."/>
            <person name="Banfield J.F."/>
        </authorList>
    </citation>
    <scope>NUCLEOTIDE SEQUENCE [LARGE SCALE GENOMIC DNA]</scope>
</reference>
<evidence type="ECO:0000313" key="2">
    <source>
        <dbReference type="Proteomes" id="UP000177080"/>
    </source>
</evidence>
<protein>
    <submittedName>
        <fullName evidence="1">Uncharacterized protein</fullName>
    </submittedName>
</protein>
<dbReference type="Proteomes" id="UP000177080">
    <property type="component" value="Unassembled WGS sequence"/>
</dbReference>
<proteinExistence type="predicted"/>
<dbReference type="STRING" id="1797259.A2989_04535"/>
<gene>
    <name evidence="1" type="ORF">A2989_04535</name>
</gene>
<evidence type="ECO:0000313" key="1">
    <source>
        <dbReference type="EMBL" id="OGD04279.1"/>
    </source>
</evidence>
<sequence>MFLLSPRPARAAIAFDAASESNTSTTACVSAATCSWTHSPVSTPRGILVFVYTLNSSTAKDTSVTYGGTSMSSISGGTATDTTGEPAVVHTYFLGSSVPTGNQTVVVNRTNDAVEVYAVAFSVTSNNLNTEVYASGIVLIQNDGSYAEQNVDDGSPGSNSVRFAGGFWGGNGVMSAGANSTDGPNIDPGSYTASSAYETTAGQGSRAVGFAQAGNDDRAGVHLAVREIIPTITVSGFIYQSSNETSAYDCSTGGPYTVQLRVNNTGTYTADCTENTGAWSVGSVAATSGQTIYIYLDGESIAGNTVLITDASTQSNVPIFVNRVTLRDDANGSITNSEISTGNTSDADDLITFSGSDITVASSYETHIYTADTYVPGANVSTGQLHIDTSSTYDAGSNTLTLTGTSSTEKLIDRDGTFTQGTSTVSVTSGSGTPTLLTAATTFHILTINAGATVINDGAAITINNAASAALTVTTGVLNLSLTPTGPGAGNGTLTVSSGATLCLGGSASNTSNTCDSTNTVTTAVTLPTFQTYTLDSAGTVRYLSDAATTVSSTPTYGNLVFNPRFNTTSETYTLGGAMTINGDLTINPSESGASTPALTVNAAGTITVASGKTTSITASDSATSSLDINPGTSYDLSTGLLNIGAGGTLDASSSTSTVTLTGTSGTLFTRVGTFNITSGTPTVTVTSASGSPTLNSGTITFYNLTINPGSITIATSADDLTVTNTLNVSTNDTLSLASGQDLTHSGATLTLDGTISSSGTLIYQSATAFPTSGTISSALRMDATNNDQTLAGTRTYGGNVEIYNNSGASARNIVLGSAGGQTLTFGGNVTLNAANTQSVTLTGATNTPTVSITGNLTGTSGNGTENITTGSSTTWTVSGNVDFTDIGTFTSTSNTLQMNGSSKTITSAGETLNNFAVTGNSVSNVDNLDVNGTFSVTSGGFTHGAGANIDIFVAGNFTLSSSTTWTENVTSTSQLIFDGNLAYADNNGTKQSVGNVQIGNSPGVTNLTTDFSANSLTVIAGDVFNTCEYDLDIGNGGITLNTGSPGGTLDTSATGTTISCSANEANETTINDANAFTINSGAVFVQDGSSVIMDDTTGTNAITSNGRSFYNLTVDDGNDDATIIILLEDALDVDNALNIADGTLDVNTTENNSLTVGGNFTNSSTFQARSGTVTFNDATKTSILSYSANTTFFGLTISTSGKQMKFDDAFQTIVAASGSFTVQGSDCTTGRVFLDSETDDNPWDLNVNASATVDIDYADVEDSNSTNAISAANSTQINDSNTNWTITAGACGAAQYFNFDGPLNFDGINLD</sequence>
<comment type="caution">
    <text evidence="1">The sequence shown here is derived from an EMBL/GenBank/DDBJ whole genome shotgun (WGS) entry which is preliminary data.</text>
</comment>
<dbReference type="EMBL" id="MEXN01000001">
    <property type="protein sequence ID" value="OGD04279.1"/>
    <property type="molecule type" value="Genomic_DNA"/>
</dbReference>
<accession>A0A1F4ZD17</accession>